<dbReference type="EMBL" id="JASHIE010000003">
    <property type="protein sequence ID" value="MDI9874049.1"/>
    <property type="molecule type" value="Genomic_DNA"/>
</dbReference>
<dbReference type="SMART" id="SM00271">
    <property type="entry name" value="DnaJ"/>
    <property type="match status" value="1"/>
</dbReference>
<dbReference type="Pfam" id="PF00226">
    <property type="entry name" value="DnaJ"/>
    <property type="match status" value="1"/>
</dbReference>
<dbReference type="RefSeq" id="WP_283381041.1">
    <property type="nucleotide sequence ID" value="NZ_JASHIE010000003.1"/>
</dbReference>
<dbReference type="PROSITE" id="PS50076">
    <property type="entry name" value="DNAJ_2"/>
    <property type="match status" value="1"/>
</dbReference>
<keyword evidence="1" id="KW-1133">Transmembrane helix</keyword>
<keyword evidence="4" id="KW-1185">Reference proteome</keyword>
<dbReference type="Proteomes" id="UP001225761">
    <property type="component" value="Unassembled WGS sequence"/>
</dbReference>
<feature type="domain" description="J" evidence="2">
    <location>
        <begin position="4"/>
        <end position="68"/>
    </location>
</feature>
<dbReference type="PANTHER" id="PTHR24074">
    <property type="entry name" value="CO-CHAPERONE PROTEIN DJLA"/>
    <property type="match status" value="1"/>
</dbReference>
<dbReference type="InterPro" id="IPR050817">
    <property type="entry name" value="DjlA_DnaK_co-chaperone"/>
</dbReference>
<dbReference type="Gene3D" id="1.10.287.110">
    <property type="entry name" value="DnaJ domain"/>
    <property type="match status" value="1"/>
</dbReference>
<dbReference type="InterPro" id="IPR036869">
    <property type="entry name" value="J_dom_sf"/>
</dbReference>
<accession>A0ABT6YZ38</accession>
<evidence type="ECO:0000259" key="2">
    <source>
        <dbReference type="PROSITE" id="PS50076"/>
    </source>
</evidence>
<keyword evidence="1" id="KW-0472">Membrane</keyword>
<keyword evidence="1" id="KW-0812">Transmembrane</keyword>
<evidence type="ECO:0000256" key="1">
    <source>
        <dbReference type="SAM" id="Phobius"/>
    </source>
</evidence>
<organism evidence="3 4">
    <name type="scientific">Flectobacillus rivi</name>
    <dbReference type="NCBI Taxonomy" id="2984209"/>
    <lineage>
        <taxon>Bacteria</taxon>
        <taxon>Pseudomonadati</taxon>
        <taxon>Bacteroidota</taxon>
        <taxon>Cytophagia</taxon>
        <taxon>Cytophagales</taxon>
        <taxon>Flectobacillaceae</taxon>
        <taxon>Flectobacillus</taxon>
    </lineage>
</organism>
<dbReference type="SUPFAM" id="SSF46565">
    <property type="entry name" value="Chaperone J-domain"/>
    <property type="match status" value="1"/>
</dbReference>
<gene>
    <name evidence="3" type="ORF">QM481_05890</name>
</gene>
<protein>
    <submittedName>
        <fullName evidence="3">DnaJ domain-containing protein</fullName>
    </submittedName>
</protein>
<proteinExistence type="predicted"/>
<dbReference type="PRINTS" id="PR00625">
    <property type="entry name" value="JDOMAIN"/>
</dbReference>
<evidence type="ECO:0000313" key="3">
    <source>
        <dbReference type="EMBL" id="MDI9874049.1"/>
    </source>
</evidence>
<name>A0ABT6YZ38_9BACT</name>
<feature type="transmembrane region" description="Helical" evidence="1">
    <location>
        <begin position="156"/>
        <end position="173"/>
    </location>
</feature>
<dbReference type="CDD" id="cd06257">
    <property type="entry name" value="DnaJ"/>
    <property type="match status" value="1"/>
</dbReference>
<dbReference type="InterPro" id="IPR001623">
    <property type="entry name" value="DnaJ_domain"/>
</dbReference>
<sequence>MFKDYYAILEIEENAIHEEVKSAFKKQALKWHPDRNIGLDTTIQMQEINEAYLILKDSEARYRYNREYMRFKEFQQKRDEQQKNNYEEKFREKYKGDGTHTNNSSDHYKVYDEILNNWMNNAKQQAIDLAKQTIEDLKGMTSVGVRAVAKEAKNQFIYQIIGGLLLFFIFMITKSCNN</sequence>
<evidence type="ECO:0000313" key="4">
    <source>
        <dbReference type="Proteomes" id="UP001225761"/>
    </source>
</evidence>
<comment type="caution">
    <text evidence="3">The sequence shown here is derived from an EMBL/GenBank/DDBJ whole genome shotgun (WGS) entry which is preliminary data.</text>
</comment>
<reference evidence="3 4" key="1">
    <citation type="submission" date="2023-05" db="EMBL/GenBank/DDBJ databases">
        <title>Novel species of genus Flectobacillus isolated from stream in China.</title>
        <authorList>
            <person name="Lu H."/>
        </authorList>
    </citation>
    <scope>NUCLEOTIDE SEQUENCE [LARGE SCALE GENOMIC DNA]</scope>
    <source>
        <strain evidence="3 4">LFS242W</strain>
    </source>
</reference>